<comment type="caution">
    <text evidence="1">The sequence shown here is derived from an EMBL/GenBank/DDBJ whole genome shotgun (WGS) entry which is preliminary data.</text>
</comment>
<accession>A0AAV7WHF4</accession>
<evidence type="ECO:0000313" key="1">
    <source>
        <dbReference type="EMBL" id="KAJ1212534.1"/>
    </source>
</evidence>
<dbReference type="Proteomes" id="UP001066276">
    <property type="component" value="Chromosome 1_1"/>
</dbReference>
<name>A0AAV7WHF4_PLEWA</name>
<protein>
    <submittedName>
        <fullName evidence="1">Uncharacterized protein</fullName>
    </submittedName>
</protein>
<proteinExistence type="predicted"/>
<sequence>MRKRTNAHGGQMEENKIEMWAFIGPISFIEKPLEDVFCFKLSELCHKYVDRLVALRVQKEVNEVRFKEEVPCYFPQDQMQSDGMDVVLIFHQDMKQILKHAATDYEGDVAILAKASNII</sequence>
<evidence type="ECO:0000313" key="2">
    <source>
        <dbReference type="Proteomes" id="UP001066276"/>
    </source>
</evidence>
<keyword evidence="2" id="KW-1185">Reference proteome</keyword>
<dbReference type="AlphaFoldDB" id="A0AAV7WHF4"/>
<dbReference type="EMBL" id="JANPWB010000001">
    <property type="protein sequence ID" value="KAJ1212534.1"/>
    <property type="molecule type" value="Genomic_DNA"/>
</dbReference>
<organism evidence="1 2">
    <name type="scientific">Pleurodeles waltl</name>
    <name type="common">Iberian ribbed newt</name>
    <dbReference type="NCBI Taxonomy" id="8319"/>
    <lineage>
        <taxon>Eukaryota</taxon>
        <taxon>Metazoa</taxon>
        <taxon>Chordata</taxon>
        <taxon>Craniata</taxon>
        <taxon>Vertebrata</taxon>
        <taxon>Euteleostomi</taxon>
        <taxon>Amphibia</taxon>
        <taxon>Batrachia</taxon>
        <taxon>Caudata</taxon>
        <taxon>Salamandroidea</taxon>
        <taxon>Salamandridae</taxon>
        <taxon>Pleurodelinae</taxon>
        <taxon>Pleurodeles</taxon>
    </lineage>
</organism>
<reference evidence="1" key="1">
    <citation type="journal article" date="2022" name="bioRxiv">
        <title>Sequencing and chromosome-scale assembly of the giantPleurodeles waltlgenome.</title>
        <authorList>
            <person name="Brown T."/>
            <person name="Elewa A."/>
            <person name="Iarovenko S."/>
            <person name="Subramanian E."/>
            <person name="Araus A.J."/>
            <person name="Petzold A."/>
            <person name="Susuki M."/>
            <person name="Suzuki K.-i.T."/>
            <person name="Hayashi T."/>
            <person name="Toyoda A."/>
            <person name="Oliveira C."/>
            <person name="Osipova E."/>
            <person name="Leigh N.D."/>
            <person name="Simon A."/>
            <person name="Yun M.H."/>
        </authorList>
    </citation>
    <scope>NUCLEOTIDE SEQUENCE</scope>
    <source>
        <strain evidence="1">20211129_DDA</strain>
        <tissue evidence="1">Liver</tissue>
    </source>
</reference>
<gene>
    <name evidence="1" type="ORF">NDU88_000189</name>
</gene>